<gene>
    <name evidence="1" type="ORF">ACFPPC_09275</name>
</gene>
<dbReference type="Proteomes" id="UP001596104">
    <property type="component" value="Unassembled WGS sequence"/>
</dbReference>
<keyword evidence="2" id="KW-1185">Reference proteome</keyword>
<reference evidence="2" key="1">
    <citation type="journal article" date="2019" name="Int. J. Syst. Evol. Microbiol.">
        <title>The Global Catalogue of Microorganisms (GCM) 10K type strain sequencing project: providing services to taxonomists for standard genome sequencing and annotation.</title>
        <authorList>
            <consortium name="The Broad Institute Genomics Platform"/>
            <consortium name="The Broad Institute Genome Sequencing Center for Infectious Disease"/>
            <person name="Wu L."/>
            <person name="Ma J."/>
        </authorList>
    </citation>
    <scope>NUCLEOTIDE SEQUENCE [LARGE SCALE GENOMIC DNA]</scope>
    <source>
        <strain evidence="2">CGMCC 1.16326</strain>
    </source>
</reference>
<evidence type="ECO:0000313" key="1">
    <source>
        <dbReference type="EMBL" id="MFC5392823.1"/>
    </source>
</evidence>
<organism evidence="1 2">
    <name type="scientific">Bosea vestrisii</name>
    <dbReference type="NCBI Taxonomy" id="151416"/>
    <lineage>
        <taxon>Bacteria</taxon>
        <taxon>Pseudomonadati</taxon>
        <taxon>Pseudomonadota</taxon>
        <taxon>Alphaproteobacteria</taxon>
        <taxon>Hyphomicrobiales</taxon>
        <taxon>Boseaceae</taxon>
        <taxon>Bosea</taxon>
    </lineage>
</organism>
<name>A0ABW0H6N5_9HYPH</name>
<comment type="caution">
    <text evidence="1">The sequence shown here is derived from an EMBL/GenBank/DDBJ whole genome shotgun (WGS) entry which is preliminary data.</text>
</comment>
<dbReference type="EMBL" id="JBHSLV010000016">
    <property type="protein sequence ID" value="MFC5392823.1"/>
    <property type="molecule type" value="Genomic_DNA"/>
</dbReference>
<accession>A0ABW0H6N5</accession>
<dbReference type="RefSeq" id="WP_377007665.1">
    <property type="nucleotide sequence ID" value="NZ_JBHSLV010000016.1"/>
</dbReference>
<evidence type="ECO:0000313" key="2">
    <source>
        <dbReference type="Proteomes" id="UP001596104"/>
    </source>
</evidence>
<proteinExistence type="predicted"/>
<protein>
    <submittedName>
        <fullName evidence="1">Uncharacterized protein</fullName>
    </submittedName>
</protein>
<sequence length="111" mass="12310">MSEALQGQEASIREGWLLWGLLAVTLAAHERCRERAGVLVEAAACNCILEREDGLSRHALVMFAPRSWQELWHRAARNECTAEAYTRTVTERGIHAVRPVPLPGTEGGYSP</sequence>